<dbReference type="HOGENOM" id="CLU_167234_0_0_9"/>
<accession>S5ZMK9</accession>
<feature type="domain" description="RecA family profile 1" evidence="6">
    <location>
        <begin position="35"/>
        <end position="101"/>
    </location>
</feature>
<name>S5ZMK9_GEOG3</name>
<dbReference type="InterPro" id="IPR013765">
    <property type="entry name" value="DNA_recomb/repair_RecA"/>
</dbReference>
<dbReference type="Proteomes" id="UP000015500">
    <property type="component" value="Chromosome"/>
</dbReference>
<dbReference type="GO" id="GO:0006281">
    <property type="term" value="P:DNA repair"/>
    <property type="evidence" value="ECO:0007669"/>
    <property type="project" value="InterPro"/>
</dbReference>
<dbReference type="KEGG" id="gjf:M493_06575"/>
<evidence type="ECO:0000259" key="6">
    <source>
        <dbReference type="PROSITE" id="PS50162"/>
    </source>
</evidence>
<dbReference type="GO" id="GO:0005524">
    <property type="term" value="F:ATP binding"/>
    <property type="evidence" value="ECO:0007669"/>
    <property type="project" value="UniProtKB-KW"/>
</dbReference>
<dbReference type="PATRIC" id="fig|1345697.3.peg.1224"/>
<evidence type="ECO:0000256" key="2">
    <source>
        <dbReference type="ARBA" id="ARBA00015553"/>
    </source>
</evidence>
<organism evidence="7 8">
    <name type="scientific">Geobacillus genomosp. 3</name>
    <dbReference type="NCBI Taxonomy" id="1921421"/>
    <lineage>
        <taxon>Bacteria</taxon>
        <taxon>Bacillati</taxon>
        <taxon>Bacillota</taxon>
        <taxon>Bacilli</taxon>
        <taxon>Bacillales</taxon>
        <taxon>Anoxybacillaceae</taxon>
        <taxon>Geobacillus</taxon>
    </lineage>
</organism>
<dbReference type="SUPFAM" id="SSF52540">
    <property type="entry name" value="P-loop containing nucleoside triphosphate hydrolases"/>
    <property type="match status" value="1"/>
</dbReference>
<keyword evidence="5" id="KW-0233">DNA recombination</keyword>
<dbReference type="InterPro" id="IPR027417">
    <property type="entry name" value="P-loop_NTPase"/>
</dbReference>
<dbReference type="PANTHER" id="PTHR45900:SF1">
    <property type="entry name" value="MITOCHONDRIAL DNA REPAIR PROTEIN RECA HOMOLOG-RELATED"/>
    <property type="match status" value="1"/>
</dbReference>
<dbReference type="GO" id="GO:0140664">
    <property type="term" value="F:ATP-dependent DNA damage sensor activity"/>
    <property type="evidence" value="ECO:0007669"/>
    <property type="project" value="InterPro"/>
</dbReference>
<keyword evidence="8" id="KW-1185">Reference proteome</keyword>
<dbReference type="STRING" id="1921421.M493_06575"/>
<keyword evidence="3" id="KW-0547">Nucleotide-binding</keyword>
<proteinExistence type="inferred from homology"/>
<evidence type="ECO:0000313" key="8">
    <source>
        <dbReference type="Proteomes" id="UP000015500"/>
    </source>
</evidence>
<comment type="similarity">
    <text evidence="1">Belongs to the RecA family.</text>
</comment>
<evidence type="ECO:0000256" key="3">
    <source>
        <dbReference type="ARBA" id="ARBA00022741"/>
    </source>
</evidence>
<evidence type="ECO:0000256" key="5">
    <source>
        <dbReference type="ARBA" id="ARBA00023172"/>
    </source>
</evidence>
<evidence type="ECO:0000256" key="4">
    <source>
        <dbReference type="ARBA" id="ARBA00022840"/>
    </source>
</evidence>
<dbReference type="EMBL" id="CP006254">
    <property type="protein sequence ID" value="AGT31608.1"/>
    <property type="molecule type" value="Genomic_DNA"/>
</dbReference>
<dbReference type="Pfam" id="PF00154">
    <property type="entry name" value="RecA_N"/>
    <property type="match status" value="1"/>
</dbReference>
<keyword evidence="4" id="KW-0067">ATP-binding</keyword>
<dbReference type="GO" id="GO:0006310">
    <property type="term" value="P:DNA recombination"/>
    <property type="evidence" value="ECO:0007669"/>
    <property type="project" value="UniProtKB-KW"/>
</dbReference>
<dbReference type="Gene3D" id="3.40.50.300">
    <property type="entry name" value="P-loop containing nucleotide triphosphate hydrolases"/>
    <property type="match status" value="1"/>
</dbReference>
<evidence type="ECO:0000313" key="7">
    <source>
        <dbReference type="EMBL" id="AGT31608.1"/>
    </source>
</evidence>
<gene>
    <name evidence="7" type="ORF">M493_06575</name>
</gene>
<dbReference type="InterPro" id="IPR020588">
    <property type="entry name" value="RecA_ATP-bd"/>
</dbReference>
<dbReference type="GO" id="GO:0003697">
    <property type="term" value="F:single-stranded DNA binding"/>
    <property type="evidence" value="ECO:0007669"/>
    <property type="project" value="InterPro"/>
</dbReference>
<evidence type="ECO:0000256" key="1">
    <source>
        <dbReference type="ARBA" id="ARBA00009391"/>
    </source>
</evidence>
<dbReference type="InterPro" id="IPR049428">
    <property type="entry name" value="RecA-like_N"/>
</dbReference>
<sequence length="101" mass="10722">MNQDRQAALEQALKQIERQFGKGAIMKLGEQVERKISTVPSGSLALDIALGVGGYPRGRIVEIYGPESSGKTTVALHAIAEVQKRGGQAAFIDAEHGVTCC</sequence>
<protein>
    <recommendedName>
        <fullName evidence="2">Protein RecA</fullName>
    </recommendedName>
</protein>
<dbReference type="AlphaFoldDB" id="S5ZMK9"/>
<dbReference type="PROSITE" id="PS50162">
    <property type="entry name" value="RECA_2"/>
    <property type="match status" value="1"/>
</dbReference>
<reference evidence="7 8" key="1">
    <citation type="journal article" date="2014" name="Genome Announc.">
        <title>Complete Genome Sequence of the Thermophilic Polychlorinated Biphenyl Degrader Geobacillus sp. Strain JF8 (NBRC 109937).</title>
        <authorList>
            <person name="Shintani M."/>
            <person name="Ohtsubo Y."/>
            <person name="Fukuda K."/>
            <person name="Hosoyama A."/>
            <person name="Ohji S."/>
            <person name="Yamazoe A."/>
            <person name="Fujita N."/>
            <person name="Nagata Y."/>
            <person name="Tsuda M."/>
            <person name="Hatta T."/>
            <person name="Kimbara K."/>
        </authorList>
    </citation>
    <scope>NUCLEOTIDE SEQUENCE [LARGE SCALE GENOMIC DNA]</scope>
    <source>
        <strain evidence="7 8">JF8</strain>
    </source>
</reference>
<dbReference type="GO" id="GO:0005829">
    <property type="term" value="C:cytosol"/>
    <property type="evidence" value="ECO:0007669"/>
    <property type="project" value="TreeGrafter"/>
</dbReference>
<dbReference type="PANTHER" id="PTHR45900">
    <property type="entry name" value="RECA"/>
    <property type="match status" value="1"/>
</dbReference>